<evidence type="ECO:0000256" key="2">
    <source>
        <dbReference type="ARBA" id="ARBA00022448"/>
    </source>
</evidence>
<keyword evidence="3" id="KW-1003">Cell membrane</keyword>
<accession>A0A8K1ZW65</accession>
<keyword evidence="4 7" id="KW-0812">Transmembrane</keyword>
<feature type="transmembrane region" description="Helical" evidence="7">
    <location>
        <begin position="30"/>
        <end position="52"/>
    </location>
</feature>
<name>A0A8K1ZW65_9CYAN</name>
<gene>
    <name evidence="9" type="ORF">GS597_01705</name>
</gene>
<dbReference type="PROSITE" id="PS50850">
    <property type="entry name" value="MFS"/>
    <property type="match status" value="1"/>
</dbReference>
<dbReference type="InterPro" id="IPR050171">
    <property type="entry name" value="MFS_Transporters"/>
</dbReference>
<feature type="transmembrane region" description="Helical" evidence="7">
    <location>
        <begin position="390"/>
        <end position="408"/>
    </location>
</feature>
<dbReference type="EMBL" id="WVIC01000002">
    <property type="protein sequence ID" value="NCJ05251.1"/>
    <property type="molecule type" value="Genomic_DNA"/>
</dbReference>
<feature type="transmembrane region" description="Helical" evidence="7">
    <location>
        <begin position="58"/>
        <end position="78"/>
    </location>
</feature>
<feature type="transmembrane region" description="Helical" evidence="7">
    <location>
        <begin position="224"/>
        <end position="242"/>
    </location>
</feature>
<dbReference type="GO" id="GO:0022857">
    <property type="term" value="F:transmembrane transporter activity"/>
    <property type="evidence" value="ECO:0007669"/>
    <property type="project" value="InterPro"/>
</dbReference>
<feature type="transmembrane region" description="Helical" evidence="7">
    <location>
        <begin position="151"/>
        <end position="173"/>
    </location>
</feature>
<protein>
    <submittedName>
        <fullName evidence="9">MFS transporter</fullName>
    </submittedName>
</protein>
<feature type="transmembrane region" description="Helical" evidence="7">
    <location>
        <begin position="356"/>
        <end position="378"/>
    </location>
</feature>
<dbReference type="PANTHER" id="PTHR23517:SF2">
    <property type="entry name" value="MULTIDRUG RESISTANCE PROTEIN MDTH"/>
    <property type="match status" value="1"/>
</dbReference>
<feature type="transmembrane region" description="Helical" evidence="7">
    <location>
        <begin position="262"/>
        <end position="282"/>
    </location>
</feature>
<feature type="domain" description="Major facilitator superfamily (MFS) profile" evidence="8">
    <location>
        <begin position="21"/>
        <end position="412"/>
    </location>
</feature>
<keyword evidence="5 7" id="KW-1133">Transmembrane helix</keyword>
<feature type="transmembrane region" description="Helical" evidence="7">
    <location>
        <begin position="294"/>
        <end position="314"/>
    </location>
</feature>
<dbReference type="InterPro" id="IPR036259">
    <property type="entry name" value="MFS_trans_sf"/>
</dbReference>
<dbReference type="AlphaFoldDB" id="A0A8K1ZW65"/>
<comment type="caution">
    <text evidence="9">The sequence shown here is derived from an EMBL/GenBank/DDBJ whole genome shotgun (WGS) entry which is preliminary data.</text>
</comment>
<dbReference type="Pfam" id="PF07690">
    <property type="entry name" value="MFS_1"/>
    <property type="match status" value="2"/>
</dbReference>
<organism evidence="9 10">
    <name type="scientific">Petrachloros mirabilis ULC683</name>
    <dbReference type="NCBI Taxonomy" id="2781853"/>
    <lineage>
        <taxon>Bacteria</taxon>
        <taxon>Bacillati</taxon>
        <taxon>Cyanobacteriota</taxon>
        <taxon>Cyanophyceae</taxon>
        <taxon>Synechococcales</taxon>
        <taxon>Petrachlorosaceae</taxon>
        <taxon>Petrachloros</taxon>
        <taxon>Petrachloros mirabilis</taxon>
    </lineage>
</organism>
<evidence type="ECO:0000256" key="6">
    <source>
        <dbReference type="ARBA" id="ARBA00023136"/>
    </source>
</evidence>
<evidence type="ECO:0000256" key="3">
    <source>
        <dbReference type="ARBA" id="ARBA00022475"/>
    </source>
</evidence>
<reference evidence="9" key="1">
    <citation type="submission" date="2019-12" db="EMBL/GenBank/DDBJ databases">
        <title>High-Quality draft genome sequences of three cyanobacteria isolated from the limestone walls of the Old Cathedral of Coimbra.</title>
        <authorList>
            <person name="Tiago I."/>
            <person name="Soares F."/>
            <person name="Portugal A."/>
        </authorList>
    </citation>
    <scope>NUCLEOTIDE SEQUENCE [LARGE SCALE GENOMIC DNA]</scope>
    <source>
        <strain evidence="9">C</strain>
    </source>
</reference>
<dbReference type="Proteomes" id="UP000607397">
    <property type="component" value="Unassembled WGS sequence"/>
</dbReference>
<feature type="transmembrane region" description="Helical" evidence="7">
    <location>
        <begin position="320"/>
        <end position="349"/>
    </location>
</feature>
<dbReference type="Gene3D" id="1.20.1250.20">
    <property type="entry name" value="MFS general substrate transporter like domains"/>
    <property type="match status" value="1"/>
</dbReference>
<keyword evidence="10" id="KW-1185">Reference proteome</keyword>
<dbReference type="PANTHER" id="PTHR23517">
    <property type="entry name" value="RESISTANCE PROTEIN MDTM, PUTATIVE-RELATED-RELATED"/>
    <property type="match status" value="1"/>
</dbReference>
<keyword evidence="6 7" id="KW-0472">Membrane</keyword>
<feature type="transmembrane region" description="Helical" evidence="7">
    <location>
        <begin position="179"/>
        <end position="203"/>
    </location>
</feature>
<sequence length="418" mass="43755">MKWGRWFLGNAFAGMPQFDRRVWILSFGRLLSQVGIGFTLFYAPIFFVSQVGLSATQVGLGLGSGSISGVVGRVWGGTAADSVTWGRRRVLLISAAVSTLADLVLVLATDFPVFVVGQLLMGLGVGLYWPATEAMVADIVTVEQRQDAFAIVRLADSLGLGLGVIFGGILVATTGAYRLLFVIDGVTFLLFFGVIYGAIAETLPPQLANPGSSLRGWAIALKDQTLLIYVAGNILFTTYLAQVQSTVPLYLSQFVGGGLSEATLSGLFTGHVVLAALCQLPVSRALQSMSEVRGLMVSACLWGLGFGLVGLAGVSSVGSVAWAAVAMATMAIAMASYTPVASSLVVALAPEDRRGVYLSVNSLCWAFGYFIGPPLGGWALDQARWVADGFWVAAAVSVSVAIAILAILGRRLASTPKG</sequence>
<feature type="transmembrane region" description="Helical" evidence="7">
    <location>
        <begin position="114"/>
        <end position="131"/>
    </location>
</feature>
<feature type="transmembrane region" description="Helical" evidence="7">
    <location>
        <begin position="90"/>
        <end position="108"/>
    </location>
</feature>
<evidence type="ECO:0000313" key="9">
    <source>
        <dbReference type="EMBL" id="NCJ05251.1"/>
    </source>
</evidence>
<evidence type="ECO:0000256" key="5">
    <source>
        <dbReference type="ARBA" id="ARBA00022989"/>
    </source>
</evidence>
<evidence type="ECO:0000259" key="8">
    <source>
        <dbReference type="PROSITE" id="PS50850"/>
    </source>
</evidence>
<evidence type="ECO:0000313" key="10">
    <source>
        <dbReference type="Proteomes" id="UP000607397"/>
    </source>
</evidence>
<evidence type="ECO:0000256" key="1">
    <source>
        <dbReference type="ARBA" id="ARBA00004651"/>
    </source>
</evidence>
<comment type="subcellular location">
    <subcellularLocation>
        <location evidence="1">Cell membrane</location>
        <topology evidence="1">Multi-pass membrane protein</topology>
    </subcellularLocation>
</comment>
<keyword evidence="2" id="KW-0813">Transport</keyword>
<dbReference type="GO" id="GO:0005886">
    <property type="term" value="C:plasma membrane"/>
    <property type="evidence" value="ECO:0007669"/>
    <property type="project" value="UniProtKB-SubCell"/>
</dbReference>
<dbReference type="InterPro" id="IPR011701">
    <property type="entry name" value="MFS"/>
</dbReference>
<proteinExistence type="predicted"/>
<evidence type="ECO:0000256" key="4">
    <source>
        <dbReference type="ARBA" id="ARBA00022692"/>
    </source>
</evidence>
<evidence type="ECO:0000256" key="7">
    <source>
        <dbReference type="SAM" id="Phobius"/>
    </source>
</evidence>
<dbReference type="RefSeq" id="WP_161823729.1">
    <property type="nucleotide sequence ID" value="NZ_WVIC01000002.1"/>
</dbReference>
<dbReference type="InterPro" id="IPR020846">
    <property type="entry name" value="MFS_dom"/>
</dbReference>
<dbReference type="SUPFAM" id="SSF103473">
    <property type="entry name" value="MFS general substrate transporter"/>
    <property type="match status" value="1"/>
</dbReference>